<comment type="caution">
    <text evidence="1">The sequence shown here is derived from an EMBL/GenBank/DDBJ whole genome shotgun (WGS) entry which is preliminary data.</text>
</comment>
<dbReference type="Proteomes" id="UP001519460">
    <property type="component" value="Unassembled WGS sequence"/>
</dbReference>
<proteinExistence type="predicted"/>
<dbReference type="AlphaFoldDB" id="A0ABD0JI91"/>
<protein>
    <submittedName>
        <fullName evidence="1">Uncharacterized protein</fullName>
    </submittedName>
</protein>
<evidence type="ECO:0000313" key="1">
    <source>
        <dbReference type="EMBL" id="KAK7474450.1"/>
    </source>
</evidence>
<keyword evidence="2" id="KW-1185">Reference proteome</keyword>
<reference evidence="1 2" key="1">
    <citation type="journal article" date="2023" name="Sci. Data">
        <title>Genome assembly of the Korean intertidal mud-creeper Batillaria attramentaria.</title>
        <authorList>
            <person name="Patra A.K."/>
            <person name="Ho P.T."/>
            <person name="Jun S."/>
            <person name="Lee S.J."/>
            <person name="Kim Y."/>
            <person name="Won Y.J."/>
        </authorList>
    </citation>
    <scope>NUCLEOTIDE SEQUENCE [LARGE SCALE GENOMIC DNA]</scope>
    <source>
        <strain evidence="1">Wonlab-2016</strain>
    </source>
</reference>
<dbReference type="EMBL" id="JACVVK020000437">
    <property type="protein sequence ID" value="KAK7474450.1"/>
    <property type="molecule type" value="Genomic_DNA"/>
</dbReference>
<name>A0ABD0JI91_9CAEN</name>
<organism evidence="1 2">
    <name type="scientific">Batillaria attramentaria</name>
    <dbReference type="NCBI Taxonomy" id="370345"/>
    <lineage>
        <taxon>Eukaryota</taxon>
        <taxon>Metazoa</taxon>
        <taxon>Spiralia</taxon>
        <taxon>Lophotrochozoa</taxon>
        <taxon>Mollusca</taxon>
        <taxon>Gastropoda</taxon>
        <taxon>Caenogastropoda</taxon>
        <taxon>Sorbeoconcha</taxon>
        <taxon>Cerithioidea</taxon>
        <taxon>Batillariidae</taxon>
        <taxon>Batillaria</taxon>
    </lineage>
</organism>
<feature type="non-terminal residue" evidence="1">
    <location>
        <position position="1"/>
    </location>
</feature>
<sequence length="125" mass="14426">CPVCANRYIRLRDSGGCWLPTVFPFMRTARFSYLTLEASKTYSVTSQRQYPDYYSTLDLCMCFAEPVFPLYLPYPYPHSAVGYSKKKVRPREVFKRESGRRKDVFAEEVVSTPENFTSGYKGAAN</sequence>
<evidence type="ECO:0000313" key="2">
    <source>
        <dbReference type="Proteomes" id="UP001519460"/>
    </source>
</evidence>
<accession>A0ABD0JI91</accession>
<gene>
    <name evidence="1" type="ORF">BaRGS_00034333</name>
</gene>